<evidence type="ECO:0000313" key="1">
    <source>
        <dbReference type="EMBL" id="MBA0765922.1"/>
    </source>
</evidence>
<accession>A0A7J9DYR5</accession>
<name>A0A7J9DYR5_9ROSI</name>
<gene>
    <name evidence="1" type="ORF">Gotri_015023</name>
</gene>
<proteinExistence type="predicted"/>
<reference evidence="1 2" key="1">
    <citation type="journal article" date="2019" name="Genome Biol. Evol.">
        <title>Insights into the evolution of the New World diploid cottons (Gossypium, subgenus Houzingenia) based on genome sequencing.</title>
        <authorList>
            <person name="Grover C.E."/>
            <person name="Arick M.A. 2nd"/>
            <person name="Thrash A."/>
            <person name="Conover J.L."/>
            <person name="Sanders W.S."/>
            <person name="Peterson D.G."/>
            <person name="Frelichowski J.E."/>
            <person name="Scheffler J.A."/>
            <person name="Scheffler B.E."/>
            <person name="Wendel J.F."/>
        </authorList>
    </citation>
    <scope>NUCLEOTIDE SEQUENCE [LARGE SCALE GENOMIC DNA]</scope>
    <source>
        <strain evidence="1">8</strain>
        <tissue evidence="1">Leaf</tissue>
    </source>
</reference>
<sequence>MHLQQKPWLVYKQSNLKPNLVI</sequence>
<protein>
    <submittedName>
        <fullName evidence="1">Uncharacterized protein</fullName>
    </submittedName>
</protein>
<keyword evidence="2" id="KW-1185">Reference proteome</keyword>
<organism evidence="1 2">
    <name type="scientific">Gossypium trilobum</name>
    <dbReference type="NCBI Taxonomy" id="34281"/>
    <lineage>
        <taxon>Eukaryota</taxon>
        <taxon>Viridiplantae</taxon>
        <taxon>Streptophyta</taxon>
        <taxon>Embryophyta</taxon>
        <taxon>Tracheophyta</taxon>
        <taxon>Spermatophyta</taxon>
        <taxon>Magnoliopsida</taxon>
        <taxon>eudicotyledons</taxon>
        <taxon>Gunneridae</taxon>
        <taxon>Pentapetalae</taxon>
        <taxon>rosids</taxon>
        <taxon>malvids</taxon>
        <taxon>Malvales</taxon>
        <taxon>Malvaceae</taxon>
        <taxon>Malvoideae</taxon>
        <taxon>Gossypium</taxon>
    </lineage>
</organism>
<dbReference type="EMBL" id="JABEZW010000005">
    <property type="protein sequence ID" value="MBA0765922.1"/>
    <property type="molecule type" value="Genomic_DNA"/>
</dbReference>
<evidence type="ECO:0000313" key="2">
    <source>
        <dbReference type="Proteomes" id="UP000593568"/>
    </source>
</evidence>
<comment type="caution">
    <text evidence="1">The sequence shown here is derived from an EMBL/GenBank/DDBJ whole genome shotgun (WGS) entry which is preliminary data.</text>
</comment>
<dbReference type="Proteomes" id="UP000593568">
    <property type="component" value="Unassembled WGS sequence"/>
</dbReference>
<dbReference type="AlphaFoldDB" id="A0A7J9DYR5"/>